<comment type="caution">
    <text evidence="9">The sequence shown here is derived from an EMBL/GenBank/DDBJ whole genome shotgun (WGS) entry which is preliminary data.</text>
</comment>
<dbReference type="SUPFAM" id="SSF53335">
    <property type="entry name" value="S-adenosyl-L-methionine-dependent methyltransferases"/>
    <property type="match status" value="1"/>
</dbReference>
<dbReference type="InterPro" id="IPR050953">
    <property type="entry name" value="N4_N6_ade-DNA_methylase"/>
</dbReference>
<dbReference type="InterPro" id="IPR055573">
    <property type="entry name" value="DUF7149"/>
</dbReference>
<dbReference type="Pfam" id="PF07669">
    <property type="entry name" value="Eco57I"/>
    <property type="match status" value="1"/>
</dbReference>
<dbReference type="InterPro" id="IPR056716">
    <property type="entry name" value="DUF7814"/>
</dbReference>
<evidence type="ECO:0000256" key="1">
    <source>
        <dbReference type="ARBA" id="ARBA00011900"/>
    </source>
</evidence>
<dbReference type="InterPro" id="IPR011639">
    <property type="entry name" value="MethylTrfase_TaqI-like_dom"/>
</dbReference>
<evidence type="ECO:0000256" key="3">
    <source>
        <dbReference type="ARBA" id="ARBA00022679"/>
    </source>
</evidence>
<feature type="domain" description="Type II methyltransferase M.TaqI-like" evidence="6">
    <location>
        <begin position="663"/>
        <end position="964"/>
    </location>
</feature>
<reference evidence="9 10" key="1">
    <citation type="submission" date="2022-04" db="EMBL/GenBank/DDBJ databases">
        <title>Spirosoma sp. strain RP8 genome sequencing and assembly.</title>
        <authorList>
            <person name="Jung Y."/>
        </authorList>
    </citation>
    <scope>NUCLEOTIDE SEQUENCE [LARGE SCALE GENOMIC DNA]</scope>
    <source>
        <strain evidence="9 10">RP8</strain>
    </source>
</reference>
<dbReference type="RefSeq" id="WP_248477340.1">
    <property type="nucleotide sequence ID" value="NZ_JALPRF010000002.1"/>
</dbReference>
<proteinExistence type="predicted"/>
<evidence type="ECO:0000313" key="10">
    <source>
        <dbReference type="Proteomes" id="UP001202180"/>
    </source>
</evidence>
<dbReference type="Pfam" id="PF23653">
    <property type="entry name" value="DUF7149"/>
    <property type="match status" value="1"/>
</dbReference>
<evidence type="ECO:0000256" key="4">
    <source>
        <dbReference type="ARBA" id="ARBA00022691"/>
    </source>
</evidence>
<keyword evidence="4" id="KW-0949">S-adenosyl-L-methionine</keyword>
<keyword evidence="3" id="KW-0808">Transferase</keyword>
<organism evidence="9 10">
    <name type="scientific">Spirosoma liriopis</name>
    <dbReference type="NCBI Taxonomy" id="2937440"/>
    <lineage>
        <taxon>Bacteria</taxon>
        <taxon>Pseudomonadati</taxon>
        <taxon>Bacteroidota</taxon>
        <taxon>Cytophagia</taxon>
        <taxon>Cytophagales</taxon>
        <taxon>Cytophagaceae</taxon>
        <taxon>Spirosoma</taxon>
    </lineage>
</organism>
<dbReference type="EMBL" id="JALPRF010000002">
    <property type="protein sequence ID" value="MCK8492742.1"/>
    <property type="molecule type" value="Genomic_DNA"/>
</dbReference>
<evidence type="ECO:0000256" key="5">
    <source>
        <dbReference type="ARBA" id="ARBA00047942"/>
    </source>
</evidence>
<gene>
    <name evidence="9" type="ORF">M0L20_12815</name>
</gene>
<accession>A0ABT0HLL0</accession>
<evidence type="ECO:0000259" key="7">
    <source>
        <dbReference type="Pfam" id="PF23653"/>
    </source>
</evidence>
<keyword evidence="2 9" id="KW-0489">Methyltransferase</keyword>
<dbReference type="PANTHER" id="PTHR33841">
    <property type="entry name" value="DNA METHYLTRANSFERASE YEEA-RELATED"/>
    <property type="match status" value="1"/>
</dbReference>
<feature type="domain" description="DUF7814" evidence="8">
    <location>
        <begin position="256"/>
        <end position="478"/>
    </location>
</feature>
<keyword evidence="10" id="KW-1185">Reference proteome</keyword>
<feature type="domain" description="DUF7149" evidence="7">
    <location>
        <begin position="7"/>
        <end position="252"/>
    </location>
</feature>
<name>A0ABT0HLL0_9BACT</name>
<evidence type="ECO:0000259" key="8">
    <source>
        <dbReference type="Pfam" id="PF25120"/>
    </source>
</evidence>
<evidence type="ECO:0000256" key="2">
    <source>
        <dbReference type="ARBA" id="ARBA00022603"/>
    </source>
</evidence>
<dbReference type="GO" id="GO:0008168">
    <property type="term" value="F:methyltransferase activity"/>
    <property type="evidence" value="ECO:0007669"/>
    <property type="project" value="UniProtKB-KW"/>
</dbReference>
<protein>
    <recommendedName>
        <fullName evidence="1">site-specific DNA-methyltransferase (adenine-specific)</fullName>
        <ecNumber evidence="1">2.1.1.72</ecNumber>
    </recommendedName>
</protein>
<dbReference type="Pfam" id="PF25120">
    <property type="entry name" value="DUF7814"/>
    <property type="match status" value="1"/>
</dbReference>
<dbReference type="Gene3D" id="3.40.50.150">
    <property type="entry name" value="Vaccinia Virus protein VP39"/>
    <property type="match status" value="2"/>
</dbReference>
<evidence type="ECO:0000313" key="9">
    <source>
        <dbReference type="EMBL" id="MCK8492742.1"/>
    </source>
</evidence>
<dbReference type="GO" id="GO:0032259">
    <property type="term" value="P:methylation"/>
    <property type="evidence" value="ECO:0007669"/>
    <property type="project" value="UniProtKB-KW"/>
</dbReference>
<dbReference type="Proteomes" id="UP001202180">
    <property type="component" value="Unassembled WGS sequence"/>
</dbReference>
<dbReference type="PRINTS" id="PR00507">
    <property type="entry name" value="N12N6MTFRASE"/>
</dbReference>
<sequence>MRLQLRKPAQSLNKAYARQAVTREQMDKFRRVLAGLFSRVNEKESEDYQRTIVADFLRDVFDAEAFDLSAQEGVDISIQPKSVTQASTEKVSSGASVSAVEVPSVVVETRKVFAGEMMTPLKNNVRALHELILHYFENAERDQPTVIRQLIITDVYNWFLFDEVDFRRFFYNNARLKKLYQIKQQQQKENTFFFAETARILRDLDAEIPVTYLNLRQTADSLNRVSEPGNRALLTAFKLLSPEHLVKRPFDNGTGSFNQRFYDELLWIIGLRETPTAKIGPRIDRLPQDERLEGSLLEDTIQQLQARNVLGSGDDWTDYGANEDEQLFAVGLDLCLTWINRIFLLKVLAGQLRNCYPDEPPRPFLSVRCIDNFASLSELFATLTIPVEQRSVDAINRFGRVPHLGSSLFDKTDLEQKTLTVDALTATLELPLFGQTALRSSPNEPQTGSLATLPYLLTFLDAYDFSADGSVEVVDADKPSIRAATLSVTLERLNEYRNGSLPIPAAVTAYTVQEALRRAILSKFTTLSESIDPSIPNLSGATSIAELKSLFRDAQPDALLRLNTIVNSLRLVDPAVGSGRFLLSALNELIAFKAELGILVDINGQRLPQLAISVVDGDLLMTNEDGELFTYTGTEEDNAAYSPFERQRIQKTMFHEKQTLIENCLFGVDRAPGSVATYQVRLWIELLKSLYRPSAEPQYLTVPKDQFVNRTMVSDADDSPDGVALRLTPNSNVGNSLVSRISVDFRVESLSSLSAREKLQVDLEQYKADLLTRKQRHDNAGDTETRTRINAFEESIKLLLPTDQKEIALIRRMEAKLAQSTLTFDFVDNDDRFRKLNEQLAVRKQALANQQWLFQQAVEWRFVFPDVLDDAGNYVGFDAVIGCPVYPRSDDFSRYKPYLQKAFPNTYTSKADPYILFVELGMRLLKPDGHLAYVLPAKWMQASTASKLRNWLTTRHIEQVLDYSSLLTTEQNTSSTSVLFVSNTEATPTFQAVKIDALDRNADNTAVTSQTVEIAVASLQDTPWKLFTASN</sequence>
<dbReference type="InterPro" id="IPR029063">
    <property type="entry name" value="SAM-dependent_MTases_sf"/>
</dbReference>
<dbReference type="EC" id="2.1.1.72" evidence="1"/>
<dbReference type="PANTHER" id="PTHR33841:SF1">
    <property type="entry name" value="DNA METHYLTRANSFERASE A"/>
    <property type="match status" value="1"/>
</dbReference>
<comment type="catalytic activity">
    <reaction evidence="5">
        <text>a 2'-deoxyadenosine in DNA + S-adenosyl-L-methionine = an N(6)-methyl-2'-deoxyadenosine in DNA + S-adenosyl-L-homocysteine + H(+)</text>
        <dbReference type="Rhea" id="RHEA:15197"/>
        <dbReference type="Rhea" id="RHEA-COMP:12418"/>
        <dbReference type="Rhea" id="RHEA-COMP:12419"/>
        <dbReference type="ChEBI" id="CHEBI:15378"/>
        <dbReference type="ChEBI" id="CHEBI:57856"/>
        <dbReference type="ChEBI" id="CHEBI:59789"/>
        <dbReference type="ChEBI" id="CHEBI:90615"/>
        <dbReference type="ChEBI" id="CHEBI:90616"/>
        <dbReference type="EC" id="2.1.1.72"/>
    </reaction>
</comment>
<evidence type="ECO:0000259" key="6">
    <source>
        <dbReference type="Pfam" id="PF07669"/>
    </source>
</evidence>